<feature type="compositionally biased region" description="Polar residues" evidence="5">
    <location>
        <begin position="17"/>
        <end position="40"/>
    </location>
</feature>
<organism evidence="7 8">
    <name type="scientific">Torulaspora globosa</name>
    <dbReference type="NCBI Taxonomy" id="48254"/>
    <lineage>
        <taxon>Eukaryota</taxon>
        <taxon>Fungi</taxon>
        <taxon>Dikarya</taxon>
        <taxon>Ascomycota</taxon>
        <taxon>Saccharomycotina</taxon>
        <taxon>Saccharomycetes</taxon>
        <taxon>Saccharomycetales</taxon>
        <taxon>Saccharomycetaceae</taxon>
        <taxon>Torulaspora</taxon>
    </lineage>
</organism>
<keyword evidence="3" id="KW-0496">Mitochondrion</keyword>
<sequence>MVFGMRQALDRLKTAISPEQANSRSSSPKSTVTEQSTRNSSRVRRGSVDGGLICQEDALPTVKLNGYLPTTKNKLLMPDMCDELRNLMPTRVQLYTDWQLLYSLEQHGASLRSLYDNVAPERATPMRVGYVLVIKDRKHGIFGAYTNEPFHPTESRRYYGNGECFLWKMDRVRGLSIGTRCQSEDQVHDDYGWQFRGYPMTGVNEFAIYCQSNFLSLGAGDGHYGLWIDDSLLHGVSNPSLTFGNDVLSREGRKFHIVALEVWRVG</sequence>
<dbReference type="OrthoDB" id="26679at2759"/>
<dbReference type="InterPro" id="IPR006571">
    <property type="entry name" value="TLDc_dom"/>
</dbReference>
<dbReference type="Pfam" id="PF07534">
    <property type="entry name" value="TLD"/>
    <property type="match status" value="1"/>
</dbReference>
<name>A0A7H9HKG4_9SACH</name>
<evidence type="ECO:0000256" key="3">
    <source>
        <dbReference type="ARBA" id="ARBA00023128"/>
    </source>
</evidence>
<evidence type="ECO:0000256" key="2">
    <source>
        <dbReference type="ARBA" id="ARBA00009540"/>
    </source>
</evidence>
<comment type="similarity">
    <text evidence="2">Belongs to the OXR1 family.</text>
</comment>
<evidence type="ECO:0000256" key="4">
    <source>
        <dbReference type="ARBA" id="ARBA00040604"/>
    </source>
</evidence>
<feature type="region of interest" description="Disordered" evidence="5">
    <location>
        <begin position="14"/>
        <end position="47"/>
    </location>
</feature>
<comment type="subcellular location">
    <subcellularLocation>
        <location evidence="1">Mitochondrion</location>
    </subcellularLocation>
</comment>
<dbReference type="PANTHER" id="PTHR23354">
    <property type="entry name" value="NUCLEOLAR PROTEIN 7/ESTROGEN RECEPTOR COACTIVATOR-RELATED"/>
    <property type="match status" value="1"/>
</dbReference>
<reference evidence="7 8" key="1">
    <citation type="submission" date="2020-06" db="EMBL/GenBank/DDBJ databases">
        <title>The yeast mating-type switching endonuclease HO is a domesticated member of an unorthodox homing genetic element family.</title>
        <authorList>
            <person name="Coughlan A.Y."/>
            <person name="Lombardi L."/>
            <person name="Braun-Galleani S."/>
            <person name="Martos A.R."/>
            <person name="Galeote V."/>
            <person name="Bigey F."/>
            <person name="Dequin S."/>
            <person name="Byrne K.P."/>
            <person name="Wolfe K.H."/>
        </authorList>
    </citation>
    <scope>NUCLEOTIDE SEQUENCE [LARGE SCALE GENOMIC DNA]</scope>
    <source>
        <strain evidence="7 8">CBS2947</strain>
    </source>
</reference>
<keyword evidence="8" id="KW-1185">Reference proteome</keyword>
<dbReference type="GO" id="GO:0005634">
    <property type="term" value="C:nucleus"/>
    <property type="evidence" value="ECO:0007669"/>
    <property type="project" value="TreeGrafter"/>
</dbReference>
<evidence type="ECO:0000256" key="5">
    <source>
        <dbReference type="SAM" id="MobiDB-lite"/>
    </source>
</evidence>
<protein>
    <recommendedName>
        <fullName evidence="4">Oxidation resistance protein 1</fullName>
    </recommendedName>
</protein>
<dbReference type="GO" id="GO:0005739">
    <property type="term" value="C:mitochondrion"/>
    <property type="evidence" value="ECO:0007669"/>
    <property type="project" value="UniProtKB-SubCell"/>
</dbReference>
<feature type="domain" description="TLDc" evidence="6">
    <location>
        <begin position="74"/>
        <end position="266"/>
    </location>
</feature>
<gene>
    <name evidence="7" type="ORF">HG537_0A01370</name>
</gene>
<dbReference type="GO" id="GO:0006979">
    <property type="term" value="P:response to oxidative stress"/>
    <property type="evidence" value="ECO:0007669"/>
    <property type="project" value="TreeGrafter"/>
</dbReference>
<dbReference type="Proteomes" id="UP000510647">
    <property type="component" value="Chromosome 1"/>
</dbReference>
<evidence type="ECO:0000259" key="6">
    <source>
        <dbReference type="PROSITE" id="PS51886"/>
    </source>
</evidence>
<dbReference type="AlphaFoldDB" id="A0A7H9HKG4"/>
<accession>A0A7H9HKG4</accession>
<dbReference type="PROSITE" id="PS51886">
    <property type="entry name" value="TLDC"/>
    <property type="match status" value="1"/>
</dbReference>
<proteinExistence type="inferred from homology"/>
<dbReference type="PANTHER" id="PTHR23354:SF62">
    <property type="entry name" value="MUSTARD, ISOFORM V"/>
    <property type="match status" value="1"/>
</dbReference>
<evidence type="ECO:0000313" key="8">
    <source>
        <dbReference type="Proteomes" id="UP000510647"/>
    </source>
</evidence>
<dbReference type="SMART" id="SM00584">
    <property type="entry name" value="TLDc"/>
    <property type="match status" value="1"/>
</dbReference>
<evidence type="ECO:0000256" key="1">
    <source>
        <dbReference type="ARBA" id="ARBA00004173"/>
    </source>
</evidence>
<dbReference type="EMBL" id="CP059267">
    <property type="protein sequence ID" value="QLQ77890.1"/>
    <property type="molecule type" value="Genomic_DNA"/>
</dbReference>
<evidence type="ECO:0000313" key="7">
    <source>
        <dbReference type="EMBL" id="QLQ77890.1"/>
    </source>
</evidence>